<dbReference type="Proteomes" id="UP000318815">
    <property type="component" value="Unassembled WGS sequence"/>
</dbReference>
<evidence type="ECO:0008006" key="4">
    <source>
        <dbReference type="Google" id="ProtNLM"/>
    </source>
</evidence>
<dbReference type="RefSeq" id="WP_146305199.1">
    <property type="nucleotide sequence ID" value="NZ_VOHS01000008.1"/>
</dbReference>
<reference evidence="2 3" key="1">
    <citation type="submission" date="2019-08" db="EMBL/GenBank/DDBJ databases">
        <title>Whole genome sequencing of chitin degrading bacteria Chitinophaga pinensis YS16.</title>
        <authorList>
            <person name="Singh R.P."/>
            <person name="Manchanda G."/>
            <person name="Maurya I.K."/>
            <person name="Joshi N.K."/>
            <person name="Srivastava A.K."/>
        </authorList>
    </citation>
    <scope>NUCLEOTIDE SEQUENCE [LARGE SCALE GENOMIC DNA]</scope>
    <source>
        <strain evidence="2 3">YS-16</strain>
    </source>
</reference>
<accession>A0A5C6LV68</accession>
<name>A0A5C6LV68_9BACT</name>
<evidence type="ECO:0000313" key="2">
    <source>
        <dbReference type="EMBL" id="TWW00614.1"/>
    </source>
</evidence>
<sequence length="157" mass="17397">MKLYFAAAALLTMLSCQQSGNTSSETEGKDSTVTAPDPAIIAAGPQCFTRISGKDTSYLQFHTDNEVINGELEYHLFEKDKNQGTITGTINNNIIEAEYHFMSEGQTSLRPVVFKLENNKAYEAIPSSLDKEGVPVFEKDLTKLKYEETPFVKGDCK</sequence>
<evidence type="ECO:0000256" key="1">
    <source>
        <dbReference type="SAM" id="SignalP"/>
    </source>
</evidence>
<keyword evidence="1" id="KW-0732">Signal</keyword>
<dbReference type="AlphaFoldDB" id="A0A5C6LV68"/>
<protein>
    <recommendedName>
        <fullName evidence="4">Lipoprotein</fullName>
    </recommendedName>
</protein>
<keyword evidence="3" id="KW-1185">Reference proteome</keyword>
<gene>
    <name evidence="2" type="ORF">FEF09_11270</name>
</gene>
<feature type="signal peptide" evidence="1">
    <location>
        <begin position="1"/>
        <end position="20"/>
    </location>
</feature>
<dbReference type="OrthoDB" id="794403at2"/>
<feature type="chain" id="PRO_5023005211" description="Lipoprotein" evidence="1">
    <location>
        <begin position="21"/>
        <end position="157"/>
    </location>
</feature>
<dbReference type="PROSITE" id="PS51257">
    <property type="entry name" value="PROKAR_LIPOPROTEIN"/>
    <property type="match status" value="1"/>
</dbReference>
<dbReference type="EMBL" id="VOHS01000008">
    <property type="protein sequence ID" value="TWW00614.1"/>
    <property type="molecule type" value="Genomic_DNA"/>
</dbReference>
<proteinExistence type="predicted"/>
<organism evidence="2 3">
    <name type="scientific">Chitinophaga pinensis</name>
    <dbReference type="NCBI Taxonomy" id="79329"/>
    <lineage>
        <taxon>Bacteria</taxon>
        <taxon>Pseudomonadati</taxon>
        <taxon>Bacteroidota</taxon>
        <taxon>Chitinophagia</taxon>
        <taxon>Chitinophagales</taxon>
        <taxon>Chitinophagaceae</taxon>
        <taxon>Chitinophaga</taxon>
    </lineage>
</organism>
<comment type="caution">
    <text evidence="2">The sequence shown here is derived from an EMBL/GenBank/DDBJ whole genome shotgun (WGS) entry which is preliminary data.</text>
</comment>
<evidence type="ECO:0000313" key="3">
    <source>
        <dbReference type="Proteomes" id="UP000318815"/>
    </source>
</evidence>